<organism evidence="3 4">
    <name type="scientific">Candidatus Cryptobacteroides gallistercoris</name>
    <dbReference type="NCBI Taxonomy" id="2840765"/>
    <lineage>
        <taxon>Bacteria</taxon>
        <taxon>Pseudomonadati</taxon>
        <taxon>Bacteroidota</taxon>
        <taxon>Bacteroidia</taxon>
        <taxon>Bacteroidales</taxon>
        <taxon>Candidatus Cryptobacteroides</taxon>
    </lineage>
</organism>
<comment type="caution">
    <text evidence="3">The sequence shown here is derived from an EMBL/GenBank/DDBJ whole genome shotgun (WGS) entry which is preliminary data.</text>
</comment>
<dbReference type="Pfam" id="PF02470">
    <property type="entry name" value="MlaD"/>
    <property type="match status" value="1"/>
</dbReference>
<accession>A0A940DMI5</accession>
<name>A0A940DMI5_9BACT</name>
<reference evidence="3" key="2">
    <citation type="journal article" date="2021" name="PeerJ">
        <title>Extensive microbial diversity within the chicken gut microbiome revealed by metagenomics and culture.</title>
        <authorList>
            <person name="Gilroy R."/>
            <person name="Ravi A."/>
            <person name="Getino M."/>
            <person name="Pursley I."/>
            <person name="Horton D.L."/>
            <person name="Alikhan N.F."/>
            <person name="Baker D."/>
            <person name="Gharbi K."/>
            <person name="Hall N."/>
            <person name="Watson M."/>
            <person name="Adriaenssens E.M."/>
            <person name="Foster-Nyarko E."/>
            <person name="Jarju S."/>
            <person name="Secka A."/>
            <person name="Antonio M."/>
            <person name="Oren A."/>
            <person name="Chaudhuri R.R."/>
            <person name="La Ragione R."/>
            <person name="Hildebrand F."/>
            <person name="Pallen M.J."/>
        </authorList>
    </citation>
    <scope>NUCLEOTIDE SEQUENCE</scope>
    <source>
        <strain evidence="3">F1-3629</strain>
    </source>
</reference>
<protein>
    <submittedName>
        <fullName evidence="3">MCE family protein</fullName>
    </submittedName>
</protein>
<reference evidence="3" key="1">
    <citation type="submission" date="2020-10" db="EMBL/GenBank/DDBJ databases">
        <authorList>
            <person name="Gilroy R."/>
        </authorList>
    </citation>
    <scope>NUCLEOTIDE SEQUENCE</scope>
    <source>
        <strain evidence="3">F1-3629</strain>
    </source>
</reference>
<gene>
    <name evidence="3" type="ORF">IAC07_03360</name>
</gene>
<keyword evidence="1" id="KW-0472">Membrane</keyword>
<evidence type="ECO:0000256" key="1">
    <source>
        <dbReference type="SAM" id="Phobius"/>
    </source>
</evidence>
<dbReference type="AlphaFoldDB" id="A0A940DMI5"/>
<evidence type="ECO:0000259" key="2">
    <source>
        <dbReference type="Pfam" id="PF02470"/>
    </source>
</evidence>
<evidence type="ECO:0000313" key="4">
    <source>
        <dbReference type="Proteomes" id="UP000771749"/>
    </source>
</evidence>
<evidence type="ECO:0000313" key="3">
    <source>
        <dbReference type="EMBL" id="MBO8453747.1"/>
    </source>
</evidence>
<dbReference type="EMBL" id="JADIMJ010000049">
    <property type="protein sequence ID" value="MBO8453747.1"/>
    <property type="molecule type" value="Genomic_DNA"/>
</dbReference>
<feature type="domain" description="Mce/MlaD" evidence="2">
    <location>
        <begin position="37"/>
        <end position="113"/>
    </location>
</feature>
<sequence>MKASKELKIGIFVILVLVLSFFVINFLREKDLFNRDIEVSAKYPDVCGLTASAPVYFKGYKAGTVSSIEYDRESGEFLVTCTVDRGFGLSAGTRMVIYSVDLLGGKGVELVPGTSAEILDDGAVIPGETRPDLLASVGDEILPLAGKISSAVDSLNVTVSSINRILGKENRDGLAAAIGHIDRTMANIESISSVIGGRSAEIDGLLANLHEVSASLASVMEKADTAMADIGNVAAALDESDIRGLVTSFRELADSVRDPDGSVGKLLADGGVYDSLESLLADIDSLVRQIEENPKKYIKISLF</sequence>
<keyword evidence="1" id="KW-0812">Transmembrane</keyword>
<dbReference type="PANTHER" id="PTHR33371">
    <property type="entry name" value="INTERMEMBRANE PHOSPHOLIPID TRANSPORT SYSTEM BINDING PROTEIN MLAD-RELATED"/>
    <property type="match status" value="1"/>
</dbReference>
<dbReference type="PANTHER" id="PTHR33371:SF4">
    <property type="entry name" value="INTERMEMBRANE PHOSPHOLIPID TRANSPORT SYSTEM BINDING PROTEIN MLAD"/>
    <property type="match status" value="1"/>
</dbReference>
<proteinExistence type="predicted"/>
<dbReference type="InterPro" id="IPR052336">
    <property type="entry name" value="MlaD_Phospholipid_Transporter"/>
</dbReference>
<dbReference type="Proteomes" id="UP000771749">
    <property type="component" value="Unassembled WGS sequence"/>
</dbReference>
<keyword evidence="1" id="KW-1133">Transmembrane helix</keyword>
<feature type="transmembrane region" description="Helical" evidence="1">
    <location>
        <begin position="7"/>
        <end position="27"/>
    </location>
</feature>
<dbReference type="InterPro" id="IPR003399">
    <property type="entry name" value="Mce/MlaD"/>
</dbReference>